<dbReference type="SUPFAM" id="SSF52200">
    <property type="entry name" value="Toll/Interleukin receptor TIR domain"/>
    <property type="match status" value="1"/>
</dbReference>
<dbReference type="Gene3D" id="3.40.50.300">
    <property type="entry name" value="P-loop containing nucleotide triphosphate hydrolases"/>
    <property type="match status" value="1"/>
</dbReference>
<dbReference type="GO" id="GO:0043531">
    <property type="term" value="F:ADP binding"/>
    <property type="evidence" value="ECO:0007669"/>
    <property type="project" value="InterPro"/>
</dbReference>
<dbReference type="SUPFAM" id="SSF52058">
    <property type="entry name" value="L domain-like"/>
    <property type="match status" value="1"/>
</dbReference>
<dbReference type="InterPro" id="IPR032675">
    <property type="entry name" value="LRR_dom_sf"/>
</dbReference>
<evidence type="ECO:0000313" key="1">
    <source>
        <dbReference type="EnsemblPlants" id="Bo2g103360.1"/>
    </source>
</evidence>
<dbReference type="PANTHER" id="PTHR11017">
    <property type="entry name" value="LEUCINE-RICH REPEAT-CONTAINING PROTEIN"/>
    <property type="match status" value="1"/>
</dbReference>
<dbReference type="InterPro" id="IPR027417">
    <property type="entry name" value="P-loop_NTPase"/>
</dbReference>
<organism evidence="1 2">
    <name type="scientific">Brassica oleracea var. oleracea</name>
    <dbReference type="NCBI Taxonomy" id="109376"/>
    <lineage>
        <taxon>Eukaryota</taxon>
        <taxon>Viridiplantae</taxon>
        <taxon>Streptophyta</taxon>
        <taxon>Embryophyta</taxon>
        <taxon>Tracheophyta</taxon>
        <taxon>Spermatophyta</taxon>
        <taxon>Magnoliopsida</taxon>
        <taxon>eudicotyledons</taxon>
        <taxon>Gunneridae</taxon>
        <taxon>Pentapetalae</taxon>
        <taxon>rosids</taxon>
        <taxon>malvids</taxon>
        <taxon>Brassicales</taxon>
        <taxon>Brassicaceae</taxon>
        <taxon>Brassiceae</taxon>
        <taxon>Brassica</taxon>
    </lineage>
</organism>
<name>A0A0D3ASL4_BRAOL</name>
<dbReference type="Gene3D" id="3.80.10.10">
    <property type="entry name" value="Ribonuclease Inhibitor"/>
    <property type="match status" value="1"/>
</dbReference>
<dbReference type="GO" id="GO:0006952">
    <property type="term" value="P:defense response"/>
    <property type="evidence" value="ECO:0007669"/>
    <property type="project" value="InterPro"/>
</dbReference>
<reference evidence="1 2" key="1">
    <citation type="journal article" date="2014" name="Genome Biol.">
        <title>Transcriptome and methylome profiling reveals relics of genome dominance in the mesopolyploid Brassica oleracea.</title>
        <authorList>
            <person name="Parkin I.A."/>
            <person name="Koh C."/>
            <person name="Tang H."/>
            <person name="Robinson S.J."/>
            <person name="Kagale S."/>
            <person name="Clarke W.E."/>
            <person name="Town C.D."/>
            <person name="Nixon J."/>
            <person name="Krishnakumar V."/>
            <person name="Bidwell S.L."/>
            <person name="Denoeud F."/>
            <person name="Belcram H."/>
            <person name="Links M.G."/>
            <person name="Just J."/>
            <person name="Clarke C."/>
            <person name="Bender T."/>
            <person name="Huebert T."/>
            <person name="Mason A.S."/>
            <person name="Pires J.C."/>
            <person name="Barker G."/>
            <person name="Moore J."/>
            <person name="Walley P.G."/>
            <person name="Manoli S."/>
            <person name="Batley J."/>
            <person name="Edwards D."/>
            <person name="Nelson M.N."/>
            <person name="Wang X."/>
            <person name="Paterson A.H."/>
            <person name="King G."/>
            <person name="Bancroft I."/>
            <person name="Chalhoub B."/>
            <person name="Sharpe A.G."/>
        </authorList>
    </citation>
    <scope>NUCLEOTIDE SEQUENCE</scope>
    <source>
        <strain evidence="1 2">cv. TO1000</strain>
    </source>
</reference>
<dbReference type="Proteomes" id="UP000032141">
    <property type="component" value="Chromosome C2"/>
</dbReference>
<dbReference type="eggNOG" id="ENOG502QQJE">
    <property type="taxonomic scope" value="Eukaryota"/>
</dbReference>
<dbReference type="PRINTS" id="PR00364">
    <property type="entry name" value="DISEASERSIST"/>
</dbReference>
<dbReference type="OMA" id="HCINELM"/>
<keyword evidence="2" id="KW-1185">Reference proteome</keyword>
<accession>A0A0D3ASL4</accession>
<dbReference type="InterPro" id="IPR035897">
    <property type="entry name" value="Toll_tir_struct_dom_sf"/>
</dbReference>
<dbReference type="PANTHER" id="PTHR11017:SF271">
    <property type="entry name" value="DISEASE RESISTANCE PROTEIN (TIR-NBS-LRR CLASS) FAMILY"/>
    <property type="match status" value="1"/>
</dbReference>
<dbReference type="HOGENOM" id="CLU_646540_0_0_1"/>
<sequence>REKSLINLPRRKAYNSSLSVSKRRKVGNRWRYDVFLNFRGKELRSNFISHLYKSLQLKAALHDVAGVMGFTMPKDDFIGSSESEFVDKRNSQTTSYFILVFSNIWCWSRVHCINELMCFGLDDVFMIRICGMSGIGKTTLAKAAYNESAHLFEGTCFLENFGELLKKRRRDIVFNNTDDPVKHRFQSKKVLVVVEDVIQLTSVGIDLSCFEPGSRIIITTKNSHLLEQLNVETDAIKGSSLKAYVTAIETFSNIRRLQLLERSDVSLIGDYELFSKDLRCLCWLKFPLDSIPANLHLGSLVVMDLQYRSLKILWDNKGLHKMMLLNLKGCTELSDLPLDICTLKSLKTIILSGCSKLERLDDALGELESLKTHKVNHTALTQLPYSSHQLKKILKAAKFYGKAKTTLILKIVLRLLYRVHSHYTG</sequence>
<proteinExistence type="predicted"/>
<dbReference type="STRING" id="109376.A0A0D3ASL4"/>
<dbReference type="InterPro" id="IPR044974">
    <property type="entry name" value="Disease_R_plants"/>
</dbReference>
<dbReference type="AlphaFoldDB" id="A0A0D3ASL4"/>
<evidence type="ECO:0000313" key="2">
    <source>
        <dbReference type="Proteomes" id="UP000032141"/>
    </source>
</evidence>
<dbReference type="EnsemblPlants" id="Bo2g103360.1">
    <property type="protein sequence ID" value="Bo2g103360.1"/>
    <property type="gene ID" value="Bo2g103360"/>
</dbReference>
<dbReference type="Gramene" id="Bo2g103360.1">
    <property type="protein sequence ID" value="Bo2g103360.1"/>
    <property type="gene ID" value="Bo2g103360"/>
</dbReference>
<dbReference type="SUPFAM" id="SSF52540">
    <property type="entry name" value="P-loop containing nucleoside triphosphate hydrolases"/>
    <property type="match status" value="1"/>
</dbReference>
<protein>
    <submittedName>
        <fullName evidence="1">Uncharacterized protein</fullName>
    </submittedName>
</protein>
<reference evidence="1" key="2">
    <citation type="submission" date="2015-03" db="UniProtKB">
        <authorList>
            <consortium name="EnsemblPlants"/>
        </authorList>
    </citation>
    <scope>IDENTIFICATION</scope>
</reference>